<sequence length="151" mass="17086">MAFLITKKNDHATIADWLMKLASRMGGRFKPAVAIADQGSTEMKVIKEAFPEKSSVGVKMMSKKQNKVWAAHDRVFEHYALKRGSGYKGNLVNPVNVKALIKDEETVRTLKRSRELFETLPTMPFRSQPVPAQILNKMVKFKSEWATKSSC</sequence>
<dbReference type="AlphaFoldDB" id="A0A9P6MJ02"/>
<reference evidence="1" key="1">
    <citation type="journal article" date="2020" name="Fungal Divers.">
        <title>Resolving the Mortierellaceae phylogeny through synthesis of multi-gene phylogenetics and phylogenomics.</title>
        <authorList>
            <person name="Vandepol N."/>
            <person name="Liber J."/>
            <person name="Desiro A."/>
            <person name="Na H."/>
            <person name="Kennedy M."/>
            <person name="Barry K."/>
            <person name="Grigoriev I.V."/>
            <person name="Miller A.N."/>
            <person name="O'Donnell K."/>
            <person name="Stajich J.E."/>
            <person name="Bonito G."/>
        </authorList>
    </citation>
    <scope>NUCLEOTIDE SEQUENCE</scope>
    <source>
        <strain evidence="1">MES-2147</strain>
    </source>
</reference>
<evidence type="ECO:0000313" key="1">
    <source>
        <dbReference type="EMBL" id="KAG0003996.1"/>
    </source>
</evidence>
<protein>
    <submittedName>
        <fullName evidence="1">Uncharacterized protein</fullName>
    </submittedName>
</protein>
<name>A0A9P6MJ02_9FUNG</name>
<dbReference type="EMBL" id="JAAAHW010000302">
    <property type="protein sequence ID" value="KAG0003996.1"/>
    <property type="molecule type" value="Genomic_DNA"/>
</dbReference>
<comment type="caution">
    <text evidence="1">The sequence shown here is derived from an EMBL/GenBank/DDBJ whole genome shotgun (WGS) entry which is preliminary data.</text>
</comment>
<keyword evidence="2" id="KW-1185">Reference proteome</keyword>
<gene>
    <name evidence="1" type="ORF">BGZ65_001105</name>
</gene>
<evidence type="ECO:0000313" key="2">
    <source>
        <dbReference type="Proteomes" id="UP000749646"/>
    </source>
</evidence>
<organism evidence="1 2">
    <name type="scientific">Modicella reniformis</name>
    <dbReference type="NCBI Taxonomy" id="1440133"/>
    <lineage>
        <taxon>Eukaryota</taxon>
        <taxon>Fungi</taxon>
        <taxon>Fungi incertae sedis</taxon>
        <taxon>Mucoromycota</taxon>
        <taxon>Mortierellomycotina</taxon>
        <taxon>Mortierellomycetes</taxon>
        <taxon>Mortierellales</taxon>
        <taxon>Mortierellaceae</taxon>
        <taxon>Modicella</taxon>
    </lineage>
</organism>
<accession>A0A9P6MJ02</accession>
<proteinExistence type="predicted"/>
<dbReference type="Proteomes" id="UP000749646">
    <property type="component" value="Unassembled WGS sequence"/>
</dbReference>